<protein>
    <recommendedName>
        <fullName evidence="3">SGNH hydrolase-type esterase domain-containing protein</fullName>
    </recommendedName>
</protein>
<dbReference type="Proteomes" id="UP000620147">
    <property type="component" value="Unassembled WGS sequence"/>
</dbReference>
<accession>A0ABQ1DZD8</accession>
<evidence type="ECO:0008006" key="3">
    <source>
        <dbReference type="Google" id="ProtNLM"/>
    </source>
</evidence>
<sequence>MMSACSSSIRANESSAALIRALPARFRALTEKYGCAFLDSSAVTAAKCSDQIHLTAEEHAVLGRLIADRLRELL</sequence>
<dbReference type="RefSeq" id="WP_194461873.1">
    <property type="nucleotide sequence ID" value="NZ_BMQH01000012.1"/>
</dbReference>
<organism evidence="1 2">
    <name type="scientific">Butyricicoccus faecihominis</name>
    <dbReference type="NCBI Taxonomy" id="1712515"/>
    <lineage>
        <taxon>Bacteria</taxon>
        <taxon>Bacillati</taxon>
        <taxon>Bacillota</taxon>
        <taxon>Clostridia</taxon>
        <taxon>Eubacteriales</taxon>
        <taxon>Butyricicoccaceae</taxon>
        <taxon>Butyricicoccus</taxon>
    </lineage>
</organism>
<gene>
    <name evidence="1" type="ORF">BUFA31_11570</name>
</gene>
<dbReference type="EMBL" id="BLYJ01000011">
    <property type="protein sequence ID" value="GFO87993.1"/>
    <property type="molecule type" value="Genomic_DNA"/>
</dbReference>
<keyword evidence="2" id="KW-1185">Reference proteome</keyword>
<proteinExistence type="predicted"/>
<comment type="caution">
    <text evidence="1">The sequence shown here is derived from an EMBL/GenBank/DDBJ whole genome shotgun (WGS) entry which is preliminary data.</text>
</comment>
<dbReference type="SUPFAM" id="SSF52266">
    <property type="entry name" value="SGNH hydrolase"/>
    <property type="match status" value="1"/>
</dbReference>
<evidence type="ECO:0000313" key="1">
    <source>
        <dbReference type="EMBL" id="GFO87993.1"/>
    </source>
</evidence>
<evidence type="ECO:0000313" key="2">
    <source>
        <dbReference type="Proteomes" id="UP000620147"/>
    </source>
</evidence>
<reference evidence="1 2" key="1">
    <citation type="submission" date="2020-06" db="EMBL/GenBank/DDBJ databases">
        <title>Characterization of fructooligosaccharide metabolism and fructooligosaccharide-degrading enzymes in human commensal butyrate producers.</title>
        <authorList>
            <person name="Tanno H."/>
            <person name="Fujii T."/>
            <person name="Hirano K."/>
            <person name="Maeno S."/>
            <person name="Tonozuka T."/>
            <person name="Sakamoto M."/>
            <person name="Ohkuma M."/>
            <person name="Tochio T."/>
            <person name="Endo A."/>
        </authorList>
    </citation>
    <scope>NUCLEOTIDE SEQUENCE [LARGE SCALE GENOMIC DNA]</scope>
    <source>
        <strain evidence="1 2">JCM 31056</strain>
    </source>
</reference>
<dbReference type="InterPro" id="IPR036514">
    <property type="entry name" value="SGNH_hydro_sf"/>
</dbReference>
<dbReference type="Gene3D" id="3.40.50.1110">
    <property type="entry name" value="SGNH hydrolase"/>
    <property type="match status" value="1"/>
</dbReference>
<name>A0ABQ1DZD8_9FIRM</name>